<reference evidence="3 4" key="1">
    <citation type="submission" date="2018-10" db="EMBL/GenBank/DDBJ databases">
        <title>Sequencing the genomes of 1000 actinobacteria strains.</title>
        <authorList>
            <person name="Klenk H.-P."/>
        </authorList>
    </citation>
    <scope>NUCLEOTIDE SEQUENCE [LARGE SCALE GENOMIC DNA]</scope>
    <source>
        <strain evidence="3 4">DSM 45175</strain>
    </source>
</reference>
<sequence length="238" mass="25207">MEIDWAVLRAAATEAMRHAYAPYSNFPVGAAGLVDDGRVVVGCNVENAAYGVALCAECGMVSSLHATGGGRLVAVSCVDATGEPLMPCGRCRQLLWEQGGPECLVEAAPRPLRMAELLPHAFDVADLEAVVAPPVLPTVPERLAAWRGRGTVFVHPDVSGGQQVWTGYWERSAGDDGDEPTGVLEEAPSWDDPADAIAWGHARTPRVVVVDAAGILYWAGESEPPMEIPIRWPGSATD</sequence>
<organism evidence="3 4">
    <name type="scientific">Micromonospora pisi</name>
    <dbReference type="NCBI Taxonomy" id="589240"/>
    <lineage>
        <taxon>Bacteria</taxon>
        <taxon>Bacillati</taxon>
        <taxon>Actinomycetota</taxon>
        <taxon>Actinomycetes</taxon>
        <taxon>Micromonosporales</taxon>
        <taxon>Micromonosporaceae</taxon>
        <taxon>Micromonospora</taxon>
    </lineage>
</organism>
<dbReference type="Gene3D" id="3.40.140.10">
    <property type="entry name" value="Cytidine Deaminase, domain 2"/>
    <property type="match status" value="1"/>
</dbReference>
<dbReference type="InterPro" id="IPR050202">
    <property type="entry name" value="Cyt/Deoxycyt_deaminase"/>
</dbReference>
<dbReference type="PANTHER" id="PTHR11644:SF2">
    <property type="entry name" value="CYTIDINE DEAMINASE"/>
    <property type="match status" value="1"/>
</dbReference>
<dbReference type="PANTHER" id="PTHR11644">
    <property type="entry name" value="CYTIDINE DEAMINASE"/>
    <property type="match status" value="1"/>
</dbReference>
<dbReference type="InterPro" id="IPR002125">
    <property type="entry name" value="CMP_dCMP_dom"/>
</dbReference>
<dbReference type="Pfam" id="PF00383">
    <property type="entry name" value="dCMP_cyt_deam_1"/>
    <property type="match status" value="1"/>
</dbReference>
<protein>
    <submittedName>
        <fullName evidence="3">Cytidine deaminase</fullName>
    </submittedName>
</protein>
<dbReference type="Proteomes" id="UP000277671">
    <property type="component" value="Unassembled WGS sequence"/>
</dbReference>
<dbReference type="GO" id="GO:0072527">
    <property type="term" value="P:pyrimidine-containing compound metabolic process"/>
    <property type="evidence" value="ECO:0007669"/>
    <property type="project" value="UniProtKB-ARBA"/>
</dbReference>
<dbReference type="RefSeq" id="WP_121157217.1">
    <property type="nucleotide sequence ID" value="NZ_RBKT01000001.1"/>
</dbReference>
<evidence type="ECO:0000313" key="4">
    <source>
        <dbReference type="Proteomes" id="UP000277671"/>
    </source>
</evidence>
<accession>A0A495JII9</accession>
<evidence type="ECO:0000313" key="3">
    <source>
        <dbReference type="EMBL" id="RKR88611.1"/>
    </source>
</evidence>
<dbReference type="OrthoDB" id="9795347at2"/>
<dbReference type="EMBL" id="RBKT01000001">
    <property type="protein sequence ID" value="RKR88611.1"/>
    <property type="molecule type" value="Genomic_DNA"/>
</dbReference>
<dbReference type="AlphaFoldDB" id="A0A495JII9"/>
<dbReference type="GO" id="GO:0005829">
    <property type="term" value="C:cytosol"/>
    <property type="evidence" value="ECO:0007669"/>
    <property type="project" value="TreeGrafter"/>
</dbReference>
<comment type="similarity">
    <text evidence="1">Belongs to the cytidine and deoxycytidylate deaminase family.</text>
</comment>
<evidence type="ECO:0000259" key="2">
    <source>
        <dbReference type="PROSITE" id="PS51747"/>
    </source>
</evidence>
<name>A0A495JII9_9ACTN</name>
<dbReference type="GO" id="GO:0055086">
    <property type="term" value="P:nucleobase-containing small molecule metabolic process"/>
    <property type="evidence" value="ECO:0007669"/>
    <property type="project" value="UniProtKB-ARBA"/>
</dbReference>
<gene>
    <name evidence="3" type="ORF">BDK92_2939</name>
</gene>
<dbReference type="CDD" id="cd01283">
    <property type="entry name" value="cytidine_deaminase"/>
    <property type="match status" value="1"/>
</dbReference>
<dbReference type="SUPFAM" id="SSF53927">
    <property type="entry name" value="Cytidine deaminase-like"/>
    <property type="match status" value="1"/>
</dbReference>
<comment type="caution">
    <text evidence="3">The sequence shown here is derived from an EMBL/GenBank/DDBJ whole genome shotgun (WGS) entry which is preliminary data.</text>
</comment>
<dbReference type="GO" id="GO:0004126">
    <property type="term" value="F:cytidine deaminase activity"/>
    <property type="evidence" value="ECO:0007669"/>
    <property type="project" value="UniProtKB-ARBA"/>
</dbReference>
<keyword evidence="4" id="KW-1185">Reference proteome</keyword>
<proteinExistence type="inferred from homology"/>
<dbReference type="InterPro" id="IPR016193">
    <property type="entry name" value="Cytidine_deaminase-like"/>
</dbReference>
<evidence type="ECO:0000256" key="1">
    <source>
        <dbReference type="ARBA" id="ARBA00006576"/>
    </source>
</evidence>
<feature type="domain" description="CMP/dCMP-type deaminase" evidence="2">
    <location>
        <begin position="3"/>
        <end position="125"/>
    </location>
</feature>
<dbReference type="PROSITE" id="PS51747">
    <property type="entry name" value="CYT_DCMP_DEAMINASES_2"/>
    <property type="match status" value="1"/>
</dbReference>
<dbReference type="GO" id="GO:0008270">
    <property type="term" value="F:zinc ion binding"/>
    <property type="evidence" value="ECO:0007669"/>
    <property type="project" value="TreeGrafter"/>
</dbReference>
<dbReference type="NCBIfam" id="NF004064">
    <property type="entry name" value="PRK05578.1"/>
    <property type="match status" value="1"/>
</dbReference>